<proteinExistence type="predicted"/>
<dbReference type="AlphaFoldDB" id="A0A8X7U056"/>
<sequence length="189" mass="21342">MEVSVIGNPQAKICRAELVCRELGFRFGSGINSGESRNKVCFLTHQSSNWKEIKIRCSPRSVKCEAIVSDHVPFLKPIRSLESVKLFVGLPLDTVSDCNNVNHMKAIIAGLKALPLPPPPHPIRQHHSSSLHLSSNQHGRHQSSWSSYFHHHHARSHCSLREGPRFRANPRRHERRDSQAGASHFPQHN</sequence>
<organism evidence="2 3">
    <name type="scientific">Brassica carinata</name>
    <name type="common">Ethiopian mustard</name>
    <name type="synonym">Abyssinian cabbage</name>
    <dbReference type="NCBI Taxonomy" id="52824"/>
    <lineage>
        <taxon>Eukaryota</taxon>
        <taxon>Viridiplantae</taxon>
        <taxon>Streptophyta</taxon>
        <taxon>Embryophyta</taxon>
        <taxon>Tracheophyta</taxon>
        <taxon>Spermatophyta</taxon>
        <taxon>Magnoliopsida</taxon>
        <taxon>eudicotyledons</taxon>
        <taxon>Gunneridae</taxon>
        <taxon>Pentapetalae</taxon>
        <taxon>rosids</taxon>
        <taxon>malvids</taxon>
        <taxon>Brassicales</taxon>
        <taxon>Brassicaceae</taxon>
        <taxon>Brassiceae</taxon>
        <taxon>Brassica</taxon>
    </lineage>
</organism>
<evidence type="ECO:0000313" key="2">
    <source>
        <dbReference type="EMBL" id="KAG2258276.1"/>
    </source>
</evidence>
<protein>
    <submittedName>
        <fullName evidence="2">Uncharacterized protein</fullName>
    </submittedName>
</protein>
<accession>A0A8X7U056</accession>
<reference evidence="2 3" key="1">
    <citation type="submission" date="2020-02" db="EMBL/GenBank/DDBJ databases">
        <authorList>
            <person name="Ma Q."/>
            <person name="Huang Y."/>
            <person name="Song X."/>
            <person name="Pei D."/>
        </authorList>
    </citation>
    <scope>NUCLEOTIDE SEQUENCE [LARGE SCALE GENOMIC DNA]</scope>
    <source>
        <strain evidence="2">Sxm20200214</strain>
        <tissue evidence="2">Leaf</tissue>
    </source>
</reference>
<feature type="region of interest" description="Disordered" evidence="1">
    <location>
        <begin position="159"/>
        <end position="189"/>
    </location>
</feature>
<comment type="caution">
    <text evidence="2">The sequence shown here is derived from an EMBL/GenBank/DDBJ whole genome shotgun (WGS) entry which is preliminary data.</text>
</comment>
<dbReference type="EMBL" id="JAAMPC010000015">
    <property type="protein sequence ID" value="KAG2258276.1"/>
    <property type="molecule type" value="Genomic_DNA"/>
</dbReference>
<evidence type="ECO:0000313" key="3">
    <source>
        <dbReference type="Proteomes" id="UP000886595"/>
    </source>
</evidence>
<keyword evidence="3" id="KW-1185">Reference proteome</keyword>
<gene>
    <name evidence="2" type="ORF">Bca52824_077570</name>
</gene>
<dbReference type="Proteomes" id="UP000886595">
    <property type="component" value="Unassembled WGS sequence"/>
</dbReference>
<evidence type="ECO:0000256" key="1">
    <source>
        <dbReference type="SAM" id="MobiDB-lite"/>
    </source>
</evidence>
<name>A0A8X7U056_BRACI</name>
<dbReference type="OrthoDB" id="1747554at2759"/>
<feature type="region of interest" description="Disordered" evidence="1">
    <location>
        <begin position="118"/>
        <end position="147"/>
    </location>
</feature>